<dbReference type="Pfam" id="PF25954">
    <property type="entry name" value="Beta-barrel_RND_2"/>
    <property type="match status" value="1"/>
</dbReference>
<name>A0A176YDN8_9BRAD</name>
<dbReference type="AlphaFoldDB" id="A0A176YDN8"/>
<evidence type="ECO:0000259" key="5">
    <source>
        <dbReference type="Pfam" id="PF25954"/>
    </source>
</evidence>
<feature type="compositionally biased region" description="Basic and acidic residues" evidence="2">
    <location>
        <begin position="1"/>
        <end position="31"/>
    </location>
</feature>
<dbReference type="SUPFAM" id="SSF111369">
    <property type="entry name" value="HlyD-like secretion proteins"/>
    <property type="match status" value="2"/>
</dbReference>
<dbReference type="InterPro" id="IPR058625">
    <property type="entry name" value="MdtA-like_BSH"/>
</dbReference>
<dbReference type="InterPro" id="IPR050739">
    <property type="entry name" value="MFP"/>
</dbReference>
<keyword evidence="7" id="KW-1185">Reference proteome</keyword>
<feature type="transmembrane region" description="Helical" evidence="3">
    <location>
        <begin position="53"/>
        <end position="75"/>
    </location>
</feature>
<dbReference type="InterPro" id="IPR058792">
    <property type="entry name" value="Beta-barrel_RND_2"/>
</dbReference>
<dbReference type="OrthoDB" id="9811754at2"/>
<evidence type="ECO:0000313" key="6">
    <source>
        <dbReference type="EMBL" id="OAF02988.1"/>
    </source>
</evidence>
<dbReference type="Proteomes" id="UP000076959">
    <property type="component" value="Unassembled WGS sequence"/>
</dbReference>
<evidence type="ECO:0000313" key="7">
    <source>
        <dbReference type="Proteomes" id="UP000076959"/>
    </source>
</evidence>
<dbReference type="Gene3D" id="2.40.30.170">
    <property type="match status" value="1"/>
</dbReference>
<accession>A0A176YDN8</accession>
<sequence length="386" mass="42093">MDAQTRERGPSAEQPQRTKDAPKNSPDKPREGAGQSQQQAQPPSLRDRLREHWLLATVSAIVLLAALAGGLLYWLQIRHYESTDDAFVEARSFSVASKVGGYVTDIPVTDNQHVHAGDLLAKIDERDYRIAVDQAAAQVEVSKANIANVEAQLDSQQEQIKQTQAQLEQAQAQLQFSQEEFSRAEDLVEKGAGTVQRQQQTRSDLGAQQANTERAKTAVTAAEVGIKTLQAQLEGTKAQLQQSQAQLDQARLNLQYTDVVAAQSGRVVKLSGAKGTFVTAGQSLMMFVPDEVWIVANYKETQLSDMRPGQPVEIRIDAYPGRKLTGHVDSVQPGSGTAFSLLPAENATGNFVKVVQRVPVKIVVDNWPGDLPVGPGMSVVPWTKVR</sequence>
<evidence type="ECO:0000256" key="1">
    <source>
        <dbReference type="SAM" id="Coils"/>
    </source>
</evidence>
<comment type="caution">
    <text evidence="6">The sequence shown here is derived from an EMBL/GenBank/DDBJ whole genome shotgun (WGS) entry which is preliminary data.</text>
</comment>
<protein>
    <submittedName>
        <fullName evidence="6">Secretion protein HylD</fullName>
    </submittedName>
</protein>
<dbReference type="STRING" id="1505087.AYJ54_25180"/>
<dbReference type="Pfam" id="PF25917">
    <property type="entry name" value="BSH_RND"/>
    <property type="match status" value="1"/>
</dbReference>
<reference evidence="6 7" key="1">
    <citation type="submission" date="2016-03" db="EMBL/GenBank/DDBJ databases">
        <title>Draft Genome Sequence of the Strain BR 10245 (Bradyrhizobium sp.) isolated from nodules of Centrolobium paraense.</title>
        <authorList>
            <person name="Simoes-Araujo J.L.Sr."/>
            <person name="Barauna A.C."/>
            <person name="Silva K."/>
            <person name="Zilli J.E."/>
        </authorList>
    </citation>
    <scope>NUCLEOTIDE SEQUENCE [LARGE SCALE GENOMIC DNA]</scope>
    <source>
        <strain evidence="6 7">BR 10245</strain>
    </source>
</reference>
<feature type="domain" description="CusB-like beta-barrel" evidence="5">
    <location>
        <begin position="291"/>
        <end position="334"/>
    </location>
</feature>
<dbReference type="Gene3D" id="2.40.50.100">
    <property type="match status" value="1"/>
</dbReference>
<dbReference type="Gene3D" id="1.10.287.470">
    <property type="entry name" value="Helix hairpin bin"/>
    <property type="match status" value="2"/>
</dbReference>
<keyword evidence="1" id="KW-0175">Coiled coil</keyword>
<organism evidence="6 7">
    <name type="scientific">Bradyrhizobium centrolobii</name>
    <dbReference type="NCBI Taxonomy" id="1505087"/>
    <lineage>
        <taxon>Bacteria</taxon>
        <taxon>Pseudomonadati</taxon>
        <taxon>Pseudomonadota</taxon>
        <taxon>Alphaproteobacteria</taxon>
        <taxon>Hyphomicrobiales</taxon>
        <taxon>Nitrobacteraceae</taxon>
        <taxon>Bradyrhizobium</taxon>
    </lineage>
</organism>
<keyword evidence="3" id="KW-0472">Membrane</keyword>
<evidence type="ECO:0000256" key="3">
    <source>
        <dbReference type="SAM" id="Phobius"/>
    </source>
</evidence>
<feature type="region of interest" description="Disordered" evidence="2">
    <location>
        <begin position="1"/>
        <end position="45"/>
    </location>
</feature>
<proteinExistence type="predicted"/>
<keyword evidence="3" id="KW-1133">Transmembrane helix</keyword>
<evidence type="ECO:0000259" key="4">
    <source>
        <dbReference type="Pfam" id="PF25917"/>
    </source>
</evidence>
<dbReference type="PANTHER" id="PTHR30386:SF24">
    <property type="entry name" value="MULTIDRUG RESISTANCE EFFLUX PUMP"/>
    <property type="match status" value="1"/>
</dbReference>
<feature type="coiled-coil region" evidence="1">
    <location>
        <begin position="132"/>
        <end position="187"/>
    </location>
</feature>
<feature type="compositionally biased region" description="Low complexity" evidence="2">
    <location>
        <begin position="32"/>
        <end position="44"/>
    </location>
</feature>
<dbReference type="GO" id="GO:0055085">
    <property type="term" value="P:transmembrane transport"/>
    <property type="evidence" value="ECO:0007669"/>
    <property type="project" value="InterPro"/>
</dbReference>
<dbReference type="RefSeq" id="WP_063706115.1">
    <property type="nucleotide sequence ID" value="NZ_LUUB01000092.1"/>
</dbReference>
<keyword evidence="3" id="KW-0812">Transmembrane</keyword>
<dbReference type="PANTHER" id="PTHR30386">
    <property type="entry name" value="MEMBRANE FUSION SUBUNIT OF EMRAB-TOLC MULTIDRUG EFFLUX PUMP"/>
    <property type="match status" value="1"/>
</dbReference>
<feature type="domain" description="Multidrug resistance protein MdtA-like barrel-sandwich hybrid" evidence="4">
    <location>
        <begin position="93"/>
        <end position="287"/>
    </location>
</feature>
<evidence type="ECO:0000256" key="2">
    <source>
        <dbReference type="SAM" id="MobiDB-lite"/>
    </source>
</evidence>
<feature type="coiled-coil region" evidence="1">
    <location>
        <begin position="226"/>
        <end position="253"/>
    </location>
</feature>
<gene>
    <name evidence="6" type="ORF">AYJ54_25180</name>
</gene>
<dbReference type="EMBL" id="LUUB01000092">
    <property type="protein sequence ID" value="OAF02988.1"/>
    <property type="molecule type" value="Genomic_DNA"/>
</dbReference>